<evidence type="ECO:0000313" key="2">
    <source>
        <dbReference type="EMBL" id="AXG66978.1"/>
    </source>
</evidence>
<gene>
    <name evidence="2" type="ORF">JA29_252</name>
</gene>
<keyword evidence="3" id="KW-1185">Reference proteome</keyword>
<dbReference type="InterPro" id="IPR000293">
    <property type="entry name" value="Channel_colicin_C"/>
</dbReference>
<dbReference type="Proteomes" id="UP000263326">
    <property type="component" value="Segment"/>
</dbReference>
<dbReference type="EMBL" id="MH460461">
    <property type="protein sequence ID" value="AXG66978.1"/>
    <property type="molecule type" value="Genomic_DNA"/>
</dbReference>
<dbReference type="GO" id="GO:0031640">
    <property type="term" value="P:killing of cells of another organism"/>
    <property type="evidence" value="ECO:0007669"/>
    <property type="project" value="InterPro"/>
</dbReference>
<reference evidence="2 3" key="1">
    <citation type="journal article" date="2018" name="Front. Microbiol.">
        <title>Jumbo Bacteriophages Are Represented Within an Increasing Diversity of Environmental Viruses Infecting the Emerging Phytopathogen, Dickeya solani.</title>
        <authorList>
            <person name="Day A.W."/>
            <person name="Ahn J."/>
            <person name="Salmond G.P.C."/>
        </authorList>
    </citation>
    <scope>NUCLEOTIDE SEQUENCE [LARGE SCALE GENOMIC DNA]</scope>
</reference>
<dbReference type="GO" id="GO:0140911">
    <property type="term" value="F:pore-forming activity"/>
    <property type="evidence" value="ECO:0007669"/>
    <property type="project" value="InterPro"/>
</dbReference>
<dbReference type="GO" id="GO:0016020">
    <property type="term" value="C:membrane"/>
    <property type="evidence" value="ECO:0007669"/>
    <property type="project" value="InterPro"/>
</dbReference>
<dbReference type="GO" id="GO:0050829">
    <property type="term" value="P:defense response to Gram-negative bacterium"/>
    <property type="evidence" value="ECO:0007669"/>
    <property type="project" value="InterPro"/>
</dbReference>
<dbReference type="PROSITE" id="PS00276">
    <property type="entry name" value="CHANNEL_COLICIN"/>
    <property type="match status" value="1"/>
</dbReference>
<feature type="domain" description="Channel forming colicins" evidence="1">
    <location>
        <begin position="69"/>
        <end position="80"/>
    </location>
</feature>
<evidence type="ECO:0000259" key="1">
    <source>
        <dbReference type="PROSITE" id="PS00276"/>
    </source>
</evidence>
<accession>A0A384ZXJ7</accession>
<name>A0A384ZXJ7_9CAUD</name>
<protein>
    <recommendedName>
        <fullName evidence="1">Channel forming colicins domain-containing protein</fullName>
    </recommendedName>
</protein>
<sequence length="137" mass="16329">MTFPTRGKTYTFEQLNDMELRDSPFLRFRTKNINGEDVIAVIQTSHVTDEQLASIPGFSESLWTFQYETDEWIPLFMFAEKSPIEDLVDCEEAIDPYRWEEVGVYATPKGFPCEQYYYRDEHGVIRRRHDGKRHDEY</sequence>
<proteinExistence type="predicted"/>
<organism evidence="2 3">
    <name type="scientific">Dickeya phage vB_DsoM_JA29</name>
    <dbReference type="NCBI Taxonomy" id="2283031"/>
    <lineage>
        <taxon>Viruses</taxon>
        <taxon>Duplodnaviria</taxon>
        <taxon>Heunggongvirae</taxon>
        <taxon>Uroviricota</taxon>
        <taxon>Caudoviricetes</taxon>
        <taxon>Salmondvirus</taxon>
        <taxon>Salmondvirus JA29</taxon>
    </lineage>
</organism>
<evidence type="ECO:0000313" key="3">
    <source>
        <dbReference type="Proteomes" id="UP000263326"/>
    </source>
</evidence>